<evidence type="ECO:0000313" key="2">
    <source>
        <dbReference type="Proteomes" id="UP001149165"/>
    </source>
</evidence>
<name>A0A9W9KR69_9EURO</name>
<protein>
    <recommendedName>
        <fullName evidence="3">Cell surface spherulin 4-like protein</fullName>
    </recommendedName>
</protein>
<dbReference type="PANTHER" id="PTHR35040">
    <property type="match status" value="1"/>
</dbReference>
<dbReference type="PANTHER" id="PTHR35040:SF7">
    <property type="entry name" value="FIBRONECTIN TYPE-III DOMAIN-CONTAINING PROTEIN-RELATED"/>
    <property type="match status" value="1"/>
</dbReference>
<gene>
    <name evidence="1" type="ORF">N7456_000720</name>
</gene>
<accession>A0A9W9KR69</accession>
<dbReference type="Proteomes" id="UP001149165">
    <property type="component" value="Unassembled WGS sequence"/>
</dbReference>
<dbReference type="EMBL" id="JAPQKH010000001">
    <property type="protein sequence ID" value="KAJ5116372.1"/>
    <property type="molecule type" value="Genomic_DNA"/>
</dbReference>
<keyword evidence="2" id="KW-1185">Reference proteome</keyword>
<reference evidence="1" key="2">
    <citation type="journal article" date="2023" name="IMA Fungus">
        <title>Comparative genomic study of the Penicillium genus elucidates a diverse pangenome and 15 lateral gene transfer events.</title>
        <authorList>
            <person name="Petersen C."/>
            <person name="Sorensen T."/>
            <person name="Nielsen M.R."/>
            <person name="Sondergaard T.E."/>
            <person name="Sorensen J.L."/>
            <person name="Fitzpatrick D.A."/>
            <person name="Frisvad J.C."/>
            <person name="Nielsen K.L."/>
        </authorList>
    </citation>
    <scope>NUCLEOTIDE SEQUENCE</scope>
    <source>
        <strain evidence="1">IBT 30069</strain>
    </source>
</reference>
<sequence>MGYQSNIIVPLYVYPSLGAWSPLEEVVSAYSNIQFTIIINPGNGPGSSILPDANYTRAIVILSSYDNVRLIGYVHTSYAKRNISMICRDIETYAAWPVKSANPDLAVRGIFFDETPQQYDANSFAYLQGLSEFVRGPRGLGSDSYIVHNPGTVPDPRYLPTADSTVVFEETYSTFQDRYGAGLFTENPDTSNARRAVLIHSVPVSVTGSKLQDLIKAVRKVANDIFITHLDTDYYASFGPKWADFVDLMDGKLR</sequence>
<dbReference type="AlphaFoldDB" id="A0A9W9KR69"/>
<dbReference type="OrthoDB" id="5342184at2759"/>
<evidence type="ECO:0000313" key="1">
    <source>
        <dbReference type="EMBL" id="KAJ5116372.1"/>
    </source>
</evidence>
<organism evidence="1 2">
    <name type="scientific">Penicillium angulare</name>
    <dbReference type="NCBI Taxonomy" id="116970"/>
    <lineage>
        <taxon>Eukaryota</taxon>
        <taxon>Fungi</taxon>
        <taxon>Dikarya</taxon>
        <taxon>Ascomycota</taxon>
        <taxon>Pezizomycotina</taxon>
        <taxon>Eurotiomycetes</taxon>
        <taxon>Eurotiomycetidae</taxon>
        <taxon>Eurotiales</taxon>
        <taxon>Aspergillaceae</taxon>
        <taxon>Penicillium</taxon>
    </lineage>
</organism>
<dbReference type="Pfam" id="PF12138">
    <property type="entry name" value="Spherulin4"/>
    <property type="match status" value="1"/>
</dbReference>
<dbReference type="InterPro" id="IPR021986">
    <property type="entry name" value="Spherulin4"/>
</dbReference>
<proteinExistence type="predicted"/>
<comment type="caution">
    <text evidence="1">The sequence shown here is derived from an EMBL/GenBank/DDBJ whole genome shotgun (WGS) entry which is preliminary data.</text>
</comment>
<reference evidence="1" key="1">
    <citation type="submission" date="2022-11" db="EMBL/GenBank/DDBJ databases">
        <authorList>
            <person name="Petersen C."/>
        </authorList>
    </citation>
    <scope>NUCLEOTIDE SEQUENCE</scope>
    <source>
        <strain evidence="1">IBT 30069</strain>
    </source>
</reference>
<evidence type="ECO:0008006" key="3">
    <source>
        <dbReference type="Google" id="ProtNLM"/>
    </source>
</evidence>